<proteinExistence type="predicted"/>
<dbReference type="EMBL" id="KB537463">
    <property type="protein sequence ID" value="EMP33041.1"/>
    <property type="molecule type" value="Genomic_DNA"/>
</dbReference>
<protein>
    <submittedName>
        <fullName evidence="1">Uncharacterized protein</fullName>
    </submittedName>
</protein>
<gene>
    <name evidence="1" type="ORF">UY3_09823</name>
</gene>
<dbReference type="AlphaFoldDB" id="M7B536"/>
<accession>M7B536</accession>
<reference evidence="2" key="1">
    <citation type="journal article" date="2013" name="Nat. Genet.">
        <title>The draft genomes of soft-shell turtle and green sea turtle yield insights into the development and evolution of the turtle-specific body plan.</title>
        <authorList>
            <person name="Wang Z."/>
            <person name="Pascual-Anaya J."/>
            <person name="Zadissa A."/>
            <person name="Li W."/>
            <person name="Niimura Y."/>
            <person name="Huang Z."/>
            <person name="Li C."/>
            <person name="White S."/>
            <person name="Xiong Z."/>
            <person name="Fang D."/>
            <person name="Wang B."/>
            <person name="Ming Y."/>
            <person name="Chen Y."/>
            <person name="Zheng Y."/>
            <person name="Kuraku S."/>
            <person name="Pignatelli M."/>
            <person name="Herrero J."/>
            <person name="Beal K."/>
            <person name="Nozawa M."/>
            <person name="Li Q."/>
            <person name="Wang J."/>
            <person name="Zhang H."/>
            <person name="Yu L."/>
            <person name="Shigenobu S."/>
            <person name="Wang J."/>
            <person name="Liu J."/>
            <person name="Flicek P."/>
            <person name="Searle S."/>
            <person name="Wang J."/>
            <person name="Kuratani S."/>
            <person name="Yin Y."/>
            <person name="Aken B."/>
            <person name="Zhang G."/>
            <person name="Irie N."/>
        </authorList>
    </citation>
    <scope>NUCLEOTIDE SEQUENCE [LARGE SCALE GENOMIC DNA]</scope>
</reference>
<organism evidence="1 2">
    <name type="scientific">Chelonia mydas</name>
    <name type="common">Green sea-turtle</name>
    <name type="synonym">Chelonia agassizi</name>
    <dbReference type="NCBI Taxonomy" id="8469"/>
    <lineage>
        <taxon>Eukaryota</taxon>
        <taxon>Metazoa</taxon>
        <taxon>Chordata</taxon>
        <taxon>Craniata</taxon>
        <taxon>Vertebrata</taxon>
        <taxon>Euteleostomi</taxon>
        <taxon>Archelosauria</taxon>
        <taxon>Testudinata</taxon>
        <taxon>Testudines</taxon>
        <taxon>Cryptodira</taxon>
        <taxon>Durocryptodira</taxon>
        <taxon>Americhelydia</taxon>
        <taxon>Chelonioidea</taxon>
        <taxon>Cheloniidae</taxon>
        <taxon>Chelonia</taxon>
    </lineage>
</organism>
<evidence type="ECO:0000313" key="2">
    <source>
        <dbReference type="Proteomes" id="UP000031443"/>
    </source>
</evidence>
<keyword evidence="2" id="KW-1185">Reference proteome</keyword>
<sequence>MLTQRLSLLLLSELGSRMDLTFASKDGAMADNRASELRVLSRAVTMEYSGIAPGGQYRQIVSTVPQTRPGKADLSANPLVRGGVRKSILRALSFEIKGFIVWTGAGLHRLNAAKFDLKS</sequence>
<evidence type="ECO:0000313" key="1">
    <source>
        <dbReference type="EMBL" id="EMP33041.1"/>
    </source>
</evidence>
<dbReference type="Proteomes" id="UP000031443">
    <property type="component" value="Unassembled WGS sequence"/>
</dbReference>
<name>M7B536_CHEMY</name>